<evidence type="ECO:0000313" key="1">
    <source>
        <dbReference type="EMBL" id="KKN77590.1"/>
    </source>
</evidence>
<dbReference type="AlphaFoldDB" id="A0A0F9T8P3"/>
<protein>
    <submittedName>
        <fullName evidence="1">Uncharacterized protein</fullName>
    </submittedName>
</protein>
<sequence>MNIFGLHITTVKAHKQKRREQQEWNTATSKSFLRLHMDTLNDAVKSQIEYVKQNKLWNRVISKLLWENHNLRMAK</sequence>
<gene>
    <name evidence="1" type="ORF">LCGC14_0358650</name>
</gene>
<name>A0A0F9T8P3_9ZZZZ</name>
<accession>A0A0F9T8P3</accession>
<comment type="caution">
    <text evidence="1">The sequence shown here is derived from an EMBL/GenBank/DDBJ whole genome shotgun (WGS) entry which is preliminary data.</text>
</comment>
<reference evidence="1" key="1">
    <citation type="journal article" date="2015" name="Nature">
        <title>Complex archaea that bridge the gap between prokaryotes and eukaryotes.</title>
        <authorList>
            <person name="Spang A."/>
            <person name="Saw J.H."/>
            <person name="Jorgensen S.L."/>
            <person name="Zaremba-Niedzwiedzka K."/>
            <person name="Martijn J."/>
            <person name="Lind A.E."/>
            <person name="van Eijk R."/>
            <person name="Schleper C."/>
            <person name="Guy L."/>
            <person name="Ettema T.J."/>
        </authorList>
    </citation>
    <scope>NUCLEOTIDE SEQUENCE</scope>
</reference>
<dbReference type="EMBL" id="LAZR01000276">
    <property type="protein sequence ID" value="KKN77590.1"/>
    <property type="molecule type" value="Genomic_DNA"/>
</dbReference>
<proteinExistence type="predicted"/>
<organism evidence="1">
    <name type="scientific">marine sediment metagenome</name>
    <dbReference type="NCBI Taxonomy" id="412755"/>
    <lineage>
        <taxon>unclassified sequences</taxon>
        <taxon>metagenomes</taxon>
        <taxon>ecological metagenomes</taxon>
    </lineage>
</organism>